<dbReference type="Proteomes" id="UP001140453">
    <property type="component" value="Unassembled WGS sequence"/>
</dbReference>
<feature type="region of interest" description="Disordered" evidence="1">
    <location>
        <begin position="393"/>
        <end position="423"/>
    </location>
</feature>
<dbReference type="EMBL" id="JAPEVB010000004">
    <property type="protein sequence ID" value="KAJ4389654.1"/>
    <property type="molecule type" value="Genomic_DNA"/>
</dbReference>
<gene>
    <name evidence="2" type="ORF">N0V93_007126</name>
</gene>
<feature type="compositionally biased region" description="Acidic residues" evidence="1">
    <location>
        <begin position="356"/>
        <end position="367"/>
    </location>
</feature>
<keyword evidence="3" id="KW-1185">Reference proteome</keyword>
<proteinExistence type="predicted"/>
<protein>
    <submittedName>
        <fullName evidence="2">Uncharacterized protein</fullName>
    </submittedName>
</protein>
<feature type="compositionally biased region" description="Basic and acidic residues" evidence="1">
    <location>
        <begin position="393"/>
        <end position="404"/>
    </location>
</feature>
<feature type="compositionally biased region" description="Basic and acidic residues" evidence="1">
    <location>
        <begin position="538"/>
        <end position="555"/>
    </location>
</feature>
<feature type="compositionally biased region" description="Basic and acidic residues" evidence="1">
    <location>
        <begin position="79"/>
        <end position="102"/>
    </location>
</feature>
<feature type="compositionally biased region" description="Polar residues" evidence="1">
    <location>
        <begin position="368"/>
        <end position="377"/>
    </location>
</feature>
<accession>A0A9W8YQQ4</accession>
<evidence type="ECO:0000313" key="3">
    <source>
        <dbReference type="Proteomes" id="UP001140453"/>
    </source>
</evidence>
<sequence>MPDGDRQPYVEDAEDGEDTPIDGSKSRNSSAPPSVKEKEEANVSRTRNKDKLRKEGSLSPTKDLHDDSDSDIPVRPTQTKRESKRSRESKEKEKEREREREKLRGKRKSVTYEQPRPHTGRAKTAPNLAIQTASPASRRQPEHAPSPVITAAATAASRARPRAYTAQTAPRPVNMSYYGSPGSVPRPPLSNTRFHTGQPVLGTSFPGPQSPYPPHSPMYFPPTAPPYAGHYPPAHAFSPAQGFAHPPPPDYFNQQGPPRAQILRQEYRRPRSAMGHHPASLYDHRDHDEDLEDGGASVVRAPSIKKRPSIRQQEEERRLMPPPRIRRSSTTVAAHSPFAPPRQKGLSVSSIQSNDFLDDTDSIDDESQYSPSEQSRVTDWRPFAVRRPTAYDVESRYERGSPDRRQRRNSIYTAAGRAQSIERDYEDKFNHAQRYQEKLDGPTTQLTADTLRKITRTPSQRTKSTGSHGNDSYALTARNSIDTEDMRILVRGGATLTIGDASMAVRDGAEIRIPTNVGGGGSGDRTSRGGSNDSDTTYDDRRVVEDRRSRVDRPHTRVGGRTSSRPRSHVRGLPAPGSYYHPPPATEYSGHSGQYEYIQQNMYAPPSGYQYPGMR</sequence>
<feature type="region of interest" description="Disordered" evidence="1">
    <location>
        <begin position="1"/>
        <end position="218"/>
    </location>
</feature>
<name>A0A9W8YQQ4_9PEZI</name>
<feature type="region of interest" description="Disordered" evidence="1">
    <location>
        <begin position="442"/>
        <end position="476"/>
    </location>
</feature>
<feature type="compositionally biased region" description="Low complexity" evidence="1">
    <location>
        <begin position="145"/>
        <end position="166"/>
    </location>
</feature>
<feature type="region of interest" description="Disordered" evidence="1">
    <location>
        <begin position="269"/>
        <end position="377"/>
    </location>
</feature>
<evidence type="ECO:0000256" key="1">
    <source>
        <dbReference type="SAM" id="MobiDB-lite"/>
    </source>
</evidence>
<comment type="caution">
    <text evidence="2">The sequence shown here is derived from an EMBL/GenBank/DDBJ whole genome shotgun (WGS) entry which is preliminary data.</text>
</comment>
<feature type="compositionally biased region" description="Basic and acidic residues" evidence="1">
    <location>
        <begin position="35"/>
        <end position="67"/>
    </location>
</feature>
<reference evidence="2" key="1">
    <citation type="submission" date="2022-10" db="EMBL/GenBank/DDBJ databases">
        <title>Tapping the CABI collections for fungal endophytes: first genome assemblies for Collariella, Neodidymelliopsis, Ascochyta clinopodiicola, Didymella pomorum, Didymosphaeria variabile, Neocosmospora piperis and Neocucurbitaria cava.</title>
        <authorList>
            <person name="Hill R."/>
        </authorList>
    </citation>
    <scope>NUCLEOTIDE SEQUENCE</scope>
    <source>
        <strain evidence="2">IMI 355082</strain>
    </source>
</reference>
<feature type="compositionally biased region" description="Polar residues" evidence="1">
    <location>
        <begin position="456"/>
        <end position="470"/>
    </location>
</feature>
<organism evidence="2 3">
    <name type="scientific">Gnomoniopsis smithogilvyi</name>
    <dbReference type="NCBI Taxonomy" id="1191159"/>
    <lineage>
        <taxon>Eukaryota</taxon>
        <taxon>Fungi</taxon>
        <taxon>Dikarya</taxon>
        <taxon>Ascomycota</taxon>
        <taxon>Pezizomycotina</taxon>
        <taxon>Sordariomycetes</taxon>
        <taxon>Sordariomycetidae</taxon>
        <taxon>Diaporthales</taxon>
        <taxon>Gnomoniaceae</taxon>
        <taxon>Gnomoniopsis</taxon>
    </lineage>
</organism>
<feature type="compositionally biased region" description="Polar residues" evidence="1">
    <location>
        <begin position="346"/>
        <end position="355"/>
    </location>
</feature>
<dbReference type="AlphaFoldDB" id="A0A9W8YQQ4"/>
<evidence type="ECO:0000313" key="2">
    <source>
        <dbReference type="EMBL" id="KAJ4389654.1"/>
    </source>
</evidence>
<dbReference type="OrthoDB" id="4898142at2759"/>
<feature type="region of interest" description="Disordered" evidence="1">
    <location>
        <begin position="512"/>
        <end position="591"/>
    </location>
</feature>
<feature type="compositionally biased region" description="Pro residues" evidence="1">
    <location>
        <begin position="208"/>
        <end position="218"/>
    </location>
</feature>
<feature type="compositionally biased region" description="Acidic residues" evidence="1">
    <location>
        <begin position="11"/>
        <end position="20"/>
    </location>
</feature>